<comment type="caution">
    <text evidence="1">The sequence shown here is derived from an EMBL/GenBank/DDBJ whole genome shotgun (WGS) entry which is preliminary data.</text>
</comment>
<organism evidence="1 2">
    <name type="scientific">Haematobacter genomosp. 1</name>
    <dbReference type="NCBI Taxonomy" id="366618"/>
    <lineage>
        <taxon>Bacteria</taxon>
        <taxon>Pseudomonadati</taxon>
        <taxon>Pseudomonadota</taxon>
        <taxon>Alphaproteobacteria</taxon>
        <taxon>Rhodobacterales</taxon>
        <taxon>Paracoccaceae</taxon>
        <taxon>Haematobacter</taxon>
    </lineage>
</organism>
<dbReference type="OrthoDB" id="9806367at2"/>
<keyword evidence="2" id="KW-1185">Reference proteome</keyword>
<accession>A0A212AEU5</accession>
<gene>
    <name evidence="1" type="ORF">CDV49_03630</name>
</gene>
<sequence length="158" mass="17398">MTDARFEDGAPRQPLNLAAVDGDDVTVISALLQDSVLPVTEMRWQPAQRRFALLANRFRWEDAATAEQRNAPERVQSLLIIDDALRVATQGLYRGDTDVVLSLLTLAFEPAEDGAGRITLTFAGDGAIAIDVECVNLRLRDVTRPYLAPSRTVPRHAD</sequence>
<dbReference type="EMBL" id="NIPW01000006">
    <property type="protein sequence ID" value="OWJ79886.1"/>
    <property type="molecule type" value="Genomic_DNA"/>
</dbReference>
<dbReference type="InterPro" id="IPR021335">
    <property type="entry name" value="DUF2948"/>
</dbReference>
<proteinExistence type="predicted"/>
<dbReference type="Proteomes" id="UP000196878">
    <property type="component" value="Unassembled WGS sequence"/>
</dbReference>
<reference evidence="1 2" key="1">
    <citation type="submission" date="2016-12" db="EMBL/GenBank/DDBJ databases">
        <title>Comparison of Traditional DNA-DNA Hybridization with In Silico Genomic Analysis.</title>
        <authorList>
            <person name="Nicholson A.C."/>
            <person name="Humrighouse B.W."/>
            <person name="Graziano J."/>
            <person name="Lasker B."/>
            <person name="Whitney A.M."/>
            <person name="Mcquiston J.R."/>
        </authorList>
    </citation>
    <scope>NUCLEOTIDE SEQUENCE [LARGE SCALE GENOMIC DNA]</scope>
    <source>
        <strain evidence="1 2">H2240</strain>
    </source>
</reference>
<dbReference type="RefSeq" id="WP_088214225.1">
    <property type="nucleotide sequence ID" value="NZ_NIPW01000006.1"/>
</dbReference>
<protein>
    <recommendedName>
        <fullName evidence="3">DUF2948 domain-containing protein</fullName>
    </recommendedName>
</protein>
<evidence type="ECO:0008006" key="3">
    <source>
        <dbReference type="Google" id="ProtNLM"/>
    </source>
</evidence>
<evidence type="ECO:0000313" key="2">
    <source>
        <dbReference type="Proteomes" id="UP000196878"/>
    </source>
</evidence>
<evidence type="ECO:0000313" key="1">
    <source>
        <dbReference type="EMBL" id="OWJ79886.1"/>
    </source>
</evidence>
<name>A0A212AEU5_9RHOB</name>
<dbReference type="Pfam" id="PF11164">
    <property type="entry name" value="DUF2948"/>
    <property type="match status" value="1"/>
</dbReference>
<dbReference type="AlphaFoldDB" id="A0A212AEU5"/>